<feature type="chain" id="PRO_5047059642" evidence="12">
    <location>
        <begin position="32"/>
        <end position="667"/>
    </location>
</feature>
<keyword evidence="16" id="KW-1185">Reference proteome</keyword>
<sequence length="667" mass="72285">MRAQVPAPHRTRRAAAALGLLALAAGGPAMAQGLDYGALEALFEEPVTTSATGKPQRASEVPVAMDIITAEQIRRSGAHDIPTVLARYTSLDVQQYNEHDFSVGVRGLTTQQNSRLLVLVDGRQVYFDDYGRTDWHMIPVQLGEIRQIEVVRGPNTALFGFNAVAGVINIVTLNPAYDRVNNATVRLGTHGYKEFSGVATAPLGDGGGVRLSAGARDSTPWLSGFLPGESGRDLRSEPERYQFAANTVAKVAEGVQVSLDGSYARSLAPDLALTGMLTRFDTRAFSIRGRVAAETGIGLVEASAYHNGLDMTARSLSVAINQAVTVLQLSDTVKLGASHTLRPSFEFRHNALDTGHGSIVGYKVAAFGAMWDWAITDTLDLTLAGRRDQVWLEGEGYNSPVTPNRNALYDRAFGTFGYNAGLVWRPTPDDSVRLTASRGIGMPSLVDLGLQMVYPQFSYVGNPNLKPTVVDNYEIGYRRRVAALDASFGVTAFHQVNRDMSSTLFALRPARNPGIRGLSFEARTIPTLTVSGLELSGKGKLVHGFDWGVEYRLAAVAGDLDPTVTFDPKHASPRHLVSSRLGWGQGPFQADLFLRYASTAGGWRAVSQKFTYVTVDDYASAGARIAYRFAERFTLALEGSNLLSEKQRQSIGLEARRSVYGSLRVDF</sequence>
<protein>
    <submittedName>
        <fullName evidence="15">TonB-dependent receptor</fullName>
    </submittedName>
</protein>
<evidence type="ECO:0000256" key="12">
    <source>
        <dbReference type="SAM" id="SignalP"/>
    </source>
</evidence>
<dbReference type="PROSITE" id="PS52016">
    <property type="entry name" value="TONB_DEPENDENT_REC_3"/>
    <property type="match status" value="1"/>
</dbReference>
<dbReference type="Proteomes" id="UP001243009">
    <property type="component" value="Unassembled WGS sequence"/>
</dbReference>
<comment type="caution">
    <text evidence="15">The sequence shown here is derived from an EMBL/GenBank/DDBJ whole genome shotgun (WGS) entry which is preliminary data.</text>
</comment>
<dbReference type="Gene3D" id="2.170.130.10">
    <property type="entry name" value="TonB-dependent receptor, plug domain"/>
    <property type="match status" value="1"/>
</dbReference>
<dbReference type="InterPro" id="IPR037066">
    <property type="entry name" value="Plug_dom_sf"/>
</dbReference>
<dbReference type="InterPro" id="IPR039426">
    <property type="entry name" value="TonB-dep_rcpt-like"/>
</dbReference>
<comment type="similarity">
    <text evidence="10 11">Belongs to the TonB-dependent receptor family.</text>
</comment>
<evidence type="ECO:0000259" key="13">
    <source>
        <dbReference type="Pfam" id="PF00593"/>
    </source>
</evidence>
<dbReference type="InterPro" id="IPR012910">
    <property type="entry name" value="Plug_dom"/>
</dbReference>
<name>A0ABT9E454_9PROT</name>
<dbReference type="PANTHER" id="PTHR30069">
    <property type="entry name" value="TONB-DEPENDENT OUTER MEMBRANE RECEPTOR"/>
    <property type="match status" value="1"/>
</dbReference>
<evidence type="ECO:0000256" key="6">
    <source>
        <dbReference type="ARBA" id="ARBA00023077"/>
    </source>
</evidence>
<keyword evidence="6 11" id="KW-0798">TonB box</keyword>
<keyword evidence="7 10" id="KW-0472">Membrane</keyword>
<evidence type="ECO:0000256" key="7">
    <source>
        <dbReference type="ARBA" id="ARBA00023136"/>
    </source>
</evidence>
<dbReference type="Pfam" id="PF07715">
    <property type="entry name" value="Plug"/>
    <property type="match status" value="1"/>
</dbReference>
<keyword evidence="9 10" id="KW-0998">Cell outer membrane</keyword>
<feature type="domain" description="TonB-dependent receptor-like beta-barrel" evidence="13">
    <location>
        <begin position="215"/>
        <end position="642"/>
    </location>
</feature>
<organism evidence="15 16">
    <name type="scientific">Paracraurococcus lichenis</name>
    <dbReference type="NCBI Taxonomy" id="3064888"/>
    <lineage>
        <taxon>Bacteria</taxon>
        <taxon>Pseudomonadati</taxon>
        <taxon>Pseudomonadota</taxon>
        <taxon>Alphaproteobacteria</taxon>
        <taxon>Acetobacterales</taxon>
        <taxon>Roseomonadaceae</taxon>
        <taxon>Paracraurococcus</taxon>
    </lineage>
</organism>
<evidence type="ECO:0000256" key="9">
    <source>
        <dbReference type="ARBA" id="ARBA00023237"/>
    </source>
</evidence>
<keyword evidence="5 12" id="KW-0732">Signal</keyword>
<dbReference type="Pfam" id="PF00593">
    <property type="entry name" value="TonB_dep_Rec_b-barrel"/>
    <property type="match status" value="1"/>
</dbReference>
<dbReference type="PANTHER" id="PTHR30069:SF29">
    <property type="entry name" value="HEMOGLOBIN AND HEMOGLOBIN-HAPTOGLOBIN-BINDING PROTEIN 1-RELATED"/>
    <property type="match status" value="1"/>
</dbReference>
<accession>A0ABT9E454</accession>
<dbReference type="SUPFAM" id="SSF56935">
    <property type="entry name" value="Porins"/>
    <property type="match status" value="1"/>
</dbReference>
<keyword evidence="4 10" id="KW-0812">Transmembrane</keyword>
<evidence type="ECO:0000256" key="2">
    <source>
        <dbReference type="ARBA" id="ARBA00022448"/>
    </source>
</evidence>
<comment type="subcellular location">
    <subcellularLocation>
        <location evidence="1 10">Cell outer membrane</location>
        <topology evidence="1 10">Multi-pass membrane protein</topology>
    </subcellularLocation>
</comment>
<dbReference type="InterPro" id="IPR036942">
    <property type="entry name" value="Beta-barrel_TonB_sf"/>
</dbReference>
<evidence type="ECO:0000256" key="1">
    <source>
        <dbReference type="ARBA" id="ARBA00004571"/>
    </source>
</evidence>
<reference evidence="15 16" key="1">
    <citation type="submission" date="2023-08" db="EMBL/GenBank/DDBJ databases">
        <title>The draft genome sequence of Paracraurococcus sp. LOR1-02.</title>
        <authorList>
            <person name="Kingkaew E."/>
            <person name="Tanasupawat S."/>
        </authorList>
    </citation>
    <scope>NUCLEOTIDE SEQUENCE [LARGE SCALE GENOMIC DNA]</scope>
    <source>
        <strain evidence="15 16">LOR1-02</strain>
    </source>
</reference>
<evidence type="ECO:0000259" key="14">
    <source>
        <dbReference type="Pfam" id="PF07715"/>
    </source>
</evidence>
<evidence type="ECO:0000313" key="15">
    <source>
        <dbReference type="EMBL" id="MDO9710949.1"/>
    </source>
</evidence>
<evidence type="ECO:0000256" key="3">
    <source>
        <dbReference type="ARBA" id="ARBA00022452"/>
    </source>
</evidence>
<dbReference type="InterPro" id="IPR000531">
    <property type="entry name" value="Beta-barrel_TonB"/>
</dbReference>
<feature type="domain" description="TonB-dependent receptor plug" evidence="14">
    <location>
        <begin position="59"/>
        <end position="167"/>
    </location>
</feature>
<feature type="signal peptide" evidence="12">
    <location>
        <begin position="1"/>
        <end position="31"/>
    </location>
</feature>
<evidence type="ECO:0000256" key="4">
    <source>
        <dbReference type="ARBA" id="ARBA00022692"/>
    </source>
</evidence>
<evidence type="ECO:0000256" key="11">
    <source>
        <dbReference type="RuleBase" id="RU003357"/>
    </source>
</evidence>
<dbReference type="Gene3D" id="2.40.170.20">
    <property type="entry name" value="TonB-dependent receptor, beta-barrel domain"/>
    <property type="match status" value="1"/>
</dbReference>
<evidence type="ECO:0000256" key="5">
    <source>
        <dbReference type="ARBA" id="ARBA00022729"/>
    </source>
</evidence>
<keyword evidence="2 10" id="KW-0813">Transport</keyword>
<evidence type="ECO:0000313" key="16">
    <source>
        <dbReference type="Proteomes" id="UP001243009"/>
    </source>
</evidence>
<dbReference type="EMBL" id="JAUTWS010000022">
    <property type="protein sequence ID" value="MDO9710949.1"/>
    <property type="molecule type" value="Genomic_DNA"/>
</dbReference>
<gene>
    <name evidence="15" type="ORF">Q7A36_21540</name>
</gene>
<keyword evidence="3 10" id="KW-1134">Transmembrane beta strand</keyword>
<proteinExistence type="inferred from homology"/>
<evidence type="ECO:0000256" key="10">
    <source>
        <dbReference type="PROSITE-ProRule" id="PRU01360"/>
    </source>
</evidence>
<dbReference type="RefSeq" id="WP_305105809.1">
    <property type="nucleotide sequence ID" value="NZ_JAUTWS010000022.1"/>
</dbReference>
<evidence type="ECO:0000256" key="8">
    <source>
        <dbReference type="ARBA" id="ARBA00023170"/>
    </source>
</evidence>
<keyword evidence="8 15" id="KW-0675">Receptor</keyword>